<protein>
    <recommendedName>
        <fullName evidence="4">Adapter protein MecA</fullName>
    </recommendedName>
</protein>
<comment type="subunit">
    <text evidence="2 4">Homodimer.</text>
</comment>
<keyword evidence="6" id="KW-1185">Reference proteome</keyword>
<dbReference type="STRING" id="237682.SAMN05421676_11521"/>
<dbReference type="RefSeq" id="WP_093137405.1">
    <property type="nucleotide sequence ID" value="NZ_FOHJ01000015.1"/>
</dbReference>
<proteinExistence type="inferred from homology"/>
<dbReference type="HAMAP" id="MF_01124">
    <property type="entry name" value="MecA"/>
    <property type="match status" value="1"/>
</dbReference>
<evidence type="ECO:0000256" key="3">
    <source>
        <dbReference type="ARBA" id="ARBA00023287"/>
    </source>
</evidence>
<reference evidence="6" key="1">
    <citation type="submission" date="2016-10" db="EMBL/GenBank/DDBJ databases">
        <authorList>
            <person name="Varghese N."/>
            <person name="Submissions S."/>
        </authorList>
    </citation>
    <scope>NUCLEOTIDE SEQUENCE [LARGE SCALE GENOMIC DNA]</scope>
    <source>
        <strain evidence="6">CGMCC 1.3566</strain>
    </source>
</reference>
<comment type="domain">
    <text evidence="4">The N-terminal domain has binding sites for ComK and probably for unfolded/aggregated proteins; the C-terminal domain interacts with ClpC.</text>
</comment>
<comment type="similarity">
    <text evidence="1 4">Belongs to the MecA family.</text>
</comment>
<dbReference type="EMBL" id="FOHJ01000015">
    <property type="protein sequence ID" value="SEU03011.1"/>
    <property type="molecule type" value="Genomic_DNA"/>
</dbReference>
<keyword evidence="4" id="KW-0749">Sporulation</keyword>
<comment type="function">
    <text evidence="4">Enables the recognition and targeting of unfolded and aggregated proteins to the ClpC protease or to other proteins involved in proteolysis. Acts negatively in the development of competence by binding ComK and recruiting it to the ClpCP protease. When overexpressed, inhibits sporulation. Also involved in Spx degradation by ClpC.</text>
</comment>
<sequence>MEIERINENTVKFYISYMDIEDRGFDREDVWYNREKSEQLFWEMMDEVNEQEEFIVDGPLWIQVQAMDKGLEIIVTKAQLSKDGHKLELPTDEGKLLDLPIDDKMESLLDKGHFLNSGKTDEEEQIEDNEDDEDEEFSIVLKFIDIENVIHLGHSIRDTFAFHDELYHYDQAYYLFIQFRDDWLDDDEQEDVISHMLEFSEESNMTVHRLSEYGNQIYQESALAQIKQHFPNL</sequence>
<dbReference type="InterPro" id="IPR008681">
    <property type="entry name" value="Neg-reg_MecA"/>
</dbReference>
<accession>A0A1I0J206</accession>
<dbReference type="GO" id="GO:0030420">
    <property type="term" value="P:establishment of competence for transformation"/>
    <property type="evidence" value="ECO:0007669"/>
    <property type="project" value="UniProtKB-KW"/>
</dbReference>
<dbReference type="OrthoDB" id="2360201at2"/>
<dbReference type="Pfam" id="PF05389">
    <property type="entry name" value="MecA"/>
    <property type="match status" value="1"/>
</dbReference>
<evidence type="ECO:0000256" key="4">
    <source>
        <dbReference type="HAMAP-Rule" id="MF_01124"/>
    </source>
</evidence>
<gene>
    <name evidence="4" type="primary">mecA</name>
    <name evidence="5" type="ORF">SAMN05421676_11521</name>
</gene>
<name>A0A1I0J206_9BACI</name>
<dbReference type="Gene3D" id="3.30.70.1950">
    <property type="match status" value="1"/>
</dbReference>
<dbReference type="PANTHER" id="PTHR39161">
    <property type="entry name" value="ADAPTER PROTEIN MECA"/>
    <property type="match status" value="1"/>
</dbReference>
<dbReference type="PIRSF" id="PIRSF029008">
    <property type="entry name" value="MecA"/>
    <property type="match status" value="1"/>
</dbReference>
<evidence type="ECO:0000256" key="1">
    <source>
        <dbReference type="ARBA" id="ARBA00005397"/>
    </source>
</evidence>
<dbReference type="NCBIfam" id="NF002644">
    <property type="entry name" value="PRK02315.1-5"/>
    <property type="match status" value="1"/>
</dbReference>
<organism evidence="5 6">
    <name type="scientific">Salinibacillus kushneri</name>
    <dbReference type="NCBI Taxonomy" id="237682"/>
    <lineage>
        <taxon>Bacteria</taxon>
        <taxon>Bacillati</taxon>
        <taxon>Bacillota</taxon>
        <taxon>Bacilli</taxon>
        <taxon>Bacillales</taxon>
        <taxon>Bacillaceae</taxon>
        <taxon>Salinibacillus</taxon>
    </lineage>
</organism>
<dbReference type="GO" id="GO:0045808">
    <property type="term" value="P:negative regulation of establishment of competence for transformation"/>
    <property type="evidence" value="ECO:0007669"/>
    <property type="project" value="UniProtKB-UniRule"/>
</dbReference>
<keyword evidence="3 4" id="KW-0178">Competence</keyword>
<evidence type="ECO:0000256" key="2">
    <source>
        <dbReference type="ARBA" id="ARBA00011738"/>
    </source>
</evidence>
<dbReference type="GO" id="GO:0042174">
    <property type="term" value="P:negative regulation of sporulation resulting in formation of a cellular spore"/>
    <property type="evidence" value="ECO:0007669"/>
    <property type="project" value="UniProtKB-UniRule"/>
</dbReference>
<dbReference type="GO" id="GO:0030674">
    <property type="term" value="F:protein-macromolecule adaptor activity"/>
    <property type="evidence" value="ECO:0007669"/>
    <property type="project" value="UniProtKB-UniRule"/>
</dbReference>
<dbReference type="Proteomes" id="UP000199095">
    <property type="component" value="Unassembled WGS sequence"/>
</dbReference>
<dbReference type="GO" id="GO:0030435">
    <property type="term" value="P:sporulation resulting in formation of a cellular spore"/>
    <property type="evidence" value="ECO:0007669"/>
    <property type="project" value="UniProtKB-KW"/>
</dbReference>
<evidence type="ECO:0000313" key="6">
    <source>
        <dbReference type="Proteomes" id="UP000199095"/>
    </source>
</evidence>
<dbReference type="AlphaFoldDB" id="A0A1I0J206"/>
<dbReference type="PANTHER" id="PTHR39161:SF1">
    <property type="entry name" value="ADAPTER PROTEIN MECA 1"/>
    <property type="match status" value="1"/>
</dbReference>
<dbReference type="InterPro" id="IPR038471">
    <property type="entry name" value="MecA_C_sf"/>
</dbReference>
<evidence type="ECO:0000313" key="5">
    <source>
        <dbReference type="EMBL" id="SEU03011.1"/>
    </source>
</evidence>